<keyword evidence="2" id="KW-0732">Signal</keyword>
<feature type="region of interest" description="Disordered" evidence="1">
    <location>
        <begin position="22"/>
        <end position="121"/>
    </location>
</feature>
<feature type="chain" id="PRO_5010233720" evidence="2">
    <location>
        <begin position="21"/>
        <end position="211"/>
    </location>
</feature>
<dbReference type="AlphaFoldDB" id="A0A1S3KAB4"/>
<accession>A0A1S3KAB4</accession>
<feature type="compositionally biased region" description="Gly residues" evidence="1">
    <location>
        <begin position="84"/>
        <end position="95"/>
    </location>
</feature>
<evidence type="ECO:0000256" key="2">
    <source>
        <dbReference type="SAM" id="SignalP"/>
    </source>
</evidence>
<evidence type="ECO:0000313" key="4">
    <source>
        <dbReference type="RefSeq" id="XP_013419442.1"/>
    </source>
</evidence>
<sequence>MRYFLVTLCVTLVLLRDAFSQTTSPTTSGTAGNTTEGTTPGTTAGGTTPSATTDAAGTGGTTPSATTDAAGTGGTTPSATTGAAGTGGTTPGYTGGTTPAPSENTTAAPAPTTTQQSDEAAMRDVQRKIAYTQFMIGKMDELMIKYCPSYPPTYVPEATYNITRRRRQEEADDRQIEKLKLMQYLFKCLLDDLIDKYLDCKLSPPAAVPQK</sequence>
<proteinExistence type="predicted"/>
<feature type="signal peptide" evidence="2">
    <location>
        <begin position="1"/>
        <end position="20"/>
    </location>
</feature>
<dbReference type="RefSeq" id="XP_013419442.1">
    <property type="nucleotide sequence ID" value="XM_013563988.1"/>
</dbReference>
<name>A0A1S3KAB4_LINAN</name>
<evidence type="ECO:0000313" key="3">
    <source>
        <dbReference type="Proteomes" id="UP000085678"/>
    </source>
</evidence>
<feature type="compositionally biased region" description="Low complexity" evidence="1">
    <location>
        <begin position="96"/>
        <end position="114"/>
    </location>
</feature>
<organism evidence="3 4">
    <name type="scientific">Lingula anatina</name>
    <name type="common">Brachiopod</name>
    <name type="synonym">Lingula unguis</name>
    <dbReference type="NCBI Taxonomy" id="7574"/>
    <lineage>
        <taxon>Eukaryota</taxon>
        <taxon>Metazoa</taxon>
        <taxon>Spiralia</taxon>
        <taxon>Lophotrochozoa</taxon>
        <taxon>Brachiopoda</taxon>
        <taxon>Linguliformea</taxon>
        <taxon>Lingulata</taxon>
        <taxon>Lingulida</taxon>
        <taxon>Linguloidea</taxon>
        <taxon>Lingulidae</taxon>
        <taxon>Lingula</taxon>
    </lineage>
</organism>
<feature type="compositionally biased region" description="Low complexity" evidence="1">
    <location>
        <begin position="22"/>
        <end position="83"/>
    </location>
</feature>
<evidence type="ECO:0000256" key="1">
    <source>
        <dbReference type="SAM" id="MobiDB-lite"/>
    </source>
</evidence>
<reference evidence="4" key="1">
    <citation type="submission" date="2025-08" db="UniProtKB">
        <authorList>
            <consortium name="RefSeq"/>
        </authorList>
    </citation>
    <scope>IDENTIFICATION</scope>
    <source>
        <tissue evidence="4">Gonads</tissue>
    </source>
</reference>
<keyword evidence="3" id="KW-1185">Reference proteome</keyword>
<dbReference type="Proteomes" id="UP000085678">
    <property type="component" value="Unplaced"/>
</dbReference>
<protein>
    <submittedName>
        <fullName evidence="4">Cell wall protein DAN4-like isoform X2</fullName>
    </submittedName>
</protein>
<gene>
    <name evidence="4" type="primary">LOC106180095</name>
</gene>
<dbReference type="GeneID" id="106180095"/>